<evidence type="ECO:0000256" key="9">
    <source>
        <dbReference type="ARBA" id="ARBA00022840"/>
    </source>
</evidence>
<keyword evidence="9" id="KW-0067">ATP-binding</keyword>
<comment type="catalytic activity">
    <reaction evidence="11">
        <text>L-threonine + hydrogencarbonate + ATP = L-threonylcarbamoyladenylate + diphosphate + H2O</text>
        <dbReference type="Rhea" id="RHEA:36407"/>
        <dbReference type="ChEBI" id="CHEBI:15377"/>
        <dbReference type="ChEBI" id="CHEBI:17544"/>
        <dbReference type="ChEBI" id="CHEBI:30616"/>
        <dbReference type="ChEBI" id="CHEBI:33019"/>
        <dbReference type="ChEBI" id="CHEBI:57926"/>
        <dbReference type="ChEBI" id="CHEBI:73682"/>
        <dbReference type="EC" id="2.7.7.87"/>
    </reaction>
</comment>
<evidence type="ECO:0000259" key="12">
    <source>
        <dbReference type="PROSITE" id="PS51163"/>
    </source>
</evidence>
<evidence type="ECO:0000256" key="4">
    <source>
        <dbReference type="ARBA" id="ARBA00022490"/>
    </source>
</evidence>
<dbReference type="InterPro" id="IPR006070">
    <property type="entry name" value="Sua5-like_dom"/>
</dbReference>
<keyword evidence="6" id="KW-0819">tRNA processing</keyword>
<evidence type="ECO:0000256" key="7">
    <source>
        <dbReference type="ARBA" id="ARBA00022695"/>
    </source>
</evidence>
<dbReference type="InterPro" id="IPR050156">
    <property type="entry name" value="TC-AMP_synthase_SUA5"/>
</dbReference>
<evidence type="ECO:0000256" key="3">
    <source>
        <dbReference type="ARBA" id="ARBA00012584"/>
    </source>
</evidence>
<evidence type="ECO:0000256" key="10">
    <source>
        <dbReference type="ARBA" id="ARBA00029774"/>
    </source>
</evidence>
<dbReference type="Pfam" id="PF01300">
    <property type="entry name" value="Sua5_yciO_yrdC"/>
    <property type="match status" value="1"/>
</dbReference>
<dbReference type="EMBL" id="MHKI01000014">
    <property type="protein sequence ID" value="OGY86948.1"/>
    <property type="molecule type" value="Genomic_DNA"/>
</dbReference>
<evidence type="ECO:0000313" key="13">
    <source>
        <dbReference type="EMBL" id="OGY86948.1"/>
    </source>
</evidence>
<reference evidence="13 14" key="1">
    <citation type="journal article" date="2016" name="Nat. Commun.">
        <title>Thousands of microbial genomes shed light on interconnected biogeochemical processes in an aquifer system.</title>
        <authorList>
            <person name="Anantharaman K."/>
            <person name="Brown C.T."/>
            <person name="Hug L.A."/>
            <person name="Sharon I."/>
            <person name="Castelle C.J."/>
            <person name="Probst A.J."/>
            <person name="Thomas B.C."/>
            <person name="Singh A."/>
            <person name="Wilkins M.J."/>
            <person name="Karaoz U."/>
            <person name="Brodie E.L."/>
            <person name="Williams K.H."/>
            <person name="Hubbard S.S."/>
            <person name="Banfield J.F."/>
        </authorList>
    </citation>
    <scope>NUCLEOTIDE SEQUENCE [LARGE SCALE GENOMIC DNA]</scope>
</reference>
<dbReference type="SUPFAM" id="SSF55821">
    <property type="entry name" value="YrdC/RibB"/>
    <property type="match status" value="1"/>
</dbReference>
<evidence type="ECO:0000256" key="2">
    <source>
        <dbReference type="ARBA" id="ARBA00007663"/>
    </source>
</evidence>
<name>A0A1G2BCJ6_9BACT</name>
<dbReference type="InterPro" id="IPR017945">
    <property type="entry name" value="DHBP_synth_RibB-like_a/b_dom"/>
</dbReference>
<dbReference type="GO" id="GO:0008033">
    <property type="term" value="P:tRNA processing"/>
    <property type="evidence" value="ECO:0007669"/>
    <property type="project" value="UniProtKB-KW"/>
</dbReference>
<dbReference type="GO" id="GO:0006450">
    <property type="term" value="P:regulation of translational fidelity"/>
    <property type="evidence" value="ECO:0007669"/>
    <property type="project" value="TreeGrafter"/>
</dbReference>
<dbReference type="PROSITE" id="PS51163">
    <property type="entry name" value="YRDC"/>
    <property type="match status" value="1"/>
</dbReference>
<dbReference type="GO" id="GO:0005524">
    <property type="term" value="F:ATP binding"/>
    <property type="evidence" value="ECO:0007669"/>
    <property type="project" value="UniProtKB-KW"/>
</dbReference>
<organism evidence="13 14">
    <name type="scientific">Candidatus Kerfeldbacteria bacterium RIFOXYB2_FULL_38_14</name>
    <dbReference type="NCBI Taxonomy" id="1798547"/>
    <lineage>
        <taxon>Bacteria</taxon>
        <taxon>Candidatus Kerfeldiibacteriota</taxon>
    </lineage>
</organism>
<accession>A0A1G2BCJ6</accession>
<dbReference type="AlphaFoldDB" id="A0A1G2BCJ6"/>
<comment type="similarity">
    <text evidence="2">Belongs to the SUA5 family.</text>
</comment>
<evidence type="ECO:0000256" key="1">
    <source>
        <dbReference type="ARBA" id="ARBA00004496"/>
    </source>
</evidence>
<dbReference type="NCBIfam" id="TIGR00057">
    <property type="entry name" value="L-threonylcarbamoyladenylate synthase"/>
    <property type="match status" value="1"/>
</dbReference>
<keyword evidence="7" id="KW-0548">Nucleotidyltransferase</keyword>
<dbReference type="EC" id="2.7.7.87" evidence="3"/>
<dbReference type="Gene3D" id="3.90.870.10">
    <property type="entry name" value="DHBP synthase"/>
    <property type="match status" value="1"/>
</dbReference>
<dbReference type="GO" id="GO:0061710">
    <property type="term" value="F:L-threonylcarbamoyladenylate synthase"/>
    <property type="evidence" value="ECO:0007669"/>
    <property type="project" value="UniProtKB-EC"/>
</dbReference>
<comment type="caution">
    <text evidence="13">The sequence shown here is derived from an EMBL/GenBank/DDBJ whole genome shotgun (WGS) entry which is preliminary data.</text>
</comment>
<dbReference type="PANTHER" id="PTHR17490:SF16">
    <property type="entry name" value="THREONYLCARBAMOYL-AMP SYNTHASE"/>
    <property type="match status" value="1"/>
</dbReference>
<comment type="subcellular location">
    <subcellularLocation>
        <location evidence="1">Cytoplasm</location>
    </subcellularLocation>
</comment>
<keyword evidence="4" id="KW-0963">Cytoplasm</keyword>
<evidence type="ECO:0000256" key="5">
    <source>
        <dbReference type="ARBA" id="ARBA00022679"/>
    </source>
</evidence>
<keyword evidence="8" id="KW-0547">Nucleotide-binding</keyword>
<dbReference type="Proteomes" id="UP000176420">
    <property type="component" value="Unassembled WGS sequence"/>
</dbReference>
<evidence type="ECO:0000313" key="14">
    <source>
        <dbReference type="Proteomes" id="UP000176420"/>
    </source>
</evidence>
<feature type="domain" description="YrdC-like" evidence="12">
    <location>
        <begin position="14"/>
        <end position="186"/>
    </location>
</feature>
<dbReference type="PANTHER" id="PTHR17490">
    <property type="entry name" value="SUA5"/>
    <property type="match status" value="1"/>
</dbReference>
<evidence type="ECO:0000256" key="8">
    <source>
        <dbReference type="ARBA" id="ARBA00022741"/>
    </source>
</evidence>
<gene>
    <name evidence="13" type="ORF">A2319_00190</name>
</gene>
<dbReference type="GO" id="GO:0000049">
    <property type="term" value="F:tRNA binding"/>
    <property type="evidence" value="ECO:0007669"/>
    <property type="project" value="TreeGrafter"/>
</dbReference>
<protein>
    <recommendedName>
        <fullName evidence="10">L-threonylcarbamoyladenylate synthase</fullName>
        <ecNumber evidence="3">2.7.7.87</ecNumber>
    </recommendedName>
    <alternativeName>
        <fullName evidence="10">L-threonylcarbamoyladenylate synthase</fullName>
    </alternativeName>
</protein>
<dbReference type="GO" id="GO:0003725">
    <property type="term" value="F:double-stranded RNA binding"/>
    <property type="evidence" value="ECO:0007669"/>
    <property type="project" value="InterPro"/>
</dbReference>
<evidence type="ECO:0000256" key="6">
    <source>
        <dbReference type="ARBA" id="ARBA00022694"/>
    </source>
</evidence>
<proteinExistence type="inferred from homology"/>
<evidence type="ECO:0000256" key="11">
    <source>
        <dbReference type="ARBA" id="ARBA00048366"/>
    </source>
</evidence>
<sequence>MCPEKLSTSWLNNLPMFTQVIEILKKGGVAVFPTDTAYALGGDFENPEVTFRILDIKGRTDKKFTLVAANLQQVQQFFSLEPKALKLAKKYWPGPLSLVVSDRFSIRVPAHDVPRQLAASLGKPLIATSANKSGQTEVYTQAAAQQALGEHNVDAWIDGGELVSRPVSTIVRVLGNQVKVIRQGSIHL</sequence>
<dbReference type="GO" id="GO:0005737">
    <property type="term" value="C:cytoplasm"/>
    <property type="evidence" value="ECO:0007669"/>
    <property type="project" value="UniProtKB-SubCell"/>
</dbReference>
<keyword evidence="5" id="KW-0808">Transferase</keyword>